<dbReference type="AlphaFoldDB" id="A0A8J2WY19"/>
<proteinExistence type="predicted"/>
<dbReference type="GO" id="GO:0003824">
    <property type="term" value="F:catalytic activity"/>
    <property type="evidence" value="ECO:0007669"/>
    <property type="project" value="InterPro"/>
</dbReference>
<evidence type="ECO:0000313" key="6">
    <source>
        <dbReference type="Proteomes" id="UP000789595"/>
    </source>
</evidence>
<dbReference type="InterPro" id="IPR001310">
    <property type="entry name" value="Histidine_triad_HIT"/>
</dbReference>
<accession>A0A8J2WY19</accession>
<sequence>MSLFTKIIRKEIPSCKVGAGELWYAFLDINPRRAGHTLVVPVEEKQRLAELSAESRAALMEGVADAQRRLGKVFDTQDFTVVLHDGPLAGQEVPHVHIHVMPRTSGDGGRCAGMAAFPDAPPIGSVEPDFAALGALSEKLQAA</sequence>
<keyword evidence="6" id="KW-1185">Reference proteome</keyword>
<dbReference type="EMBL" id="CAKKNE010000003">
    <property type="protein sequence ID" value="CAH0372099.1"/>
    <property type="molecule type" value="Genomic_DNA"/>
</dbReference>
<evidence type="ECO:0000259" key="4">
    <source>
        <dbReference type="PROSITE" id="PS51084"/>
    </source>
</evidence>
<evidence type="ECO:0000256" key="1">
    <source>
        <dbReference type="PIRSR" id="PIRSR601310-1"/>
    </source>
</evidence>
<evidence type="ECO:0000256" key="3">
    <source>
        <dbReference type="PROSITE-ProRule" id="PRU00464"/>
    </source>
</evidence>
<dbReference type="InterPro" id="IPR036265">
    <property type="entry name" value="HIT-like_sf"/>
</dbReference>
<protein>
    <recommendedName>
        <fullName evidence="4">HIT domain-containing protein</fullName>
    </recommendedName>
</protein>
<dbReference type="Gene3D" id="3.30.428.10">
    <property type="entry name" value="HIT-like"/>
    <property type="match status" value="1"/>
</dbReference>
<comment type="caution">
    <text evidence="5">The sequence shown here is derived from an EMBL/GenBank/DDBJ whole genome shotgun (WGS) entry which is preliminary data.</text>
</comment>
<evidence type="ECO:0000313" key="5">
    <source>
        <dbReference type="EMBL" id="CAH0372099.1"/>
    </source>
</evidence>
<evidence type="ECO:0000256" key="2">
    <source>
        <dbReference type="PIRSR" id="PIRSR601310-3"/>
    </source>
</evidence>
<dbReference type="PRINTS" id="PR00332">
    <property type="entry name" value="HISTRIAD"/>
</dbReference>
<name>A0A8J2WY19_9STRA</name>
<dbReference type="OrthoDB" id="680339at2759"/>
<organism evidence="5 6">
    <name type="scientific">Pelagomonas calceolata</name>
    <dbReference type="NCBI Taxonomy" id="35677"/>
    <lineage>
        <taxon>Eukaryota</taxon>
        <taxon>Sar</taxon>
        <taxon>Stramenopiles</taxon>
        <taxon>Ochrophyta</taxon>
        <taxon>Pelagophyceae</taxon>
        <taxon>Pelagomonadales</taxon>
        <taxon>Pelagomonadaceae</taxon>
        <taxon>Pelagomonas</taxon>
    </lineage>
</organism>
<dbReference type="SUPFAM" id="SSF54197">
    <property type="entry name" value="HIT-like"/>
    <property type="match status" value="1"/>
</dbReference>
<dbReference type="Proteomes" id="UP000789595">
    <property type="component" value="Unassembled WGS sequence"/>
</dbReference>
<dbReference type="InterPro" id="IPR011146">
    <property type="entry name" value="HIT-like"/>
</dbReference>
<feature type="domain" description="HIT" evidence="4">
    <location>
        <begin position="3"/>
        <end position="110"/>
    </location>
</feature>
<dbReference type="Pfam" id="PF01230">
    <property type="entry name" value="HIT"/>
    <property type="match status" value="1"/>
</dbReference>
<dbReference type="GO" id="GO:0009117">
    <property type="term" value="P:nucleotide metabolic process"/>
    <property type="evidence" value="ECO:0007669"/>
    <property type="project" value="TreeGrafter"/>
</dbReference>
<dbReference type="PANTHER" id="PTHR46648:SF1">
    <property type="entry name" value="ADENOSINE 5'-MONOPHOSPHORAMIDASE HNT1"/>
    <property type="match status" value="1"/>
</dbReference>
<gene>
    <name evidence="5" type="ORF">PECAL_3P20750</name>
</gene>
<dbReference type="PANTHER" id="PTHR46648">
    <property type="entry name" value="HIT FAMILY PROTEIN 1"/>
    <property type="match status" value="1"/>
</dbReference>
<reference evidence="5" key="1">
    <citation type="submission" date="2021-11" db="EMBL/GenBank/DDBJ databases">
        <authorList>
            <consortium name="Genoscope - CEA"/>
            <person name="William W."/>
        </authorList>
    </citation>
    <scope>NUCLEOTIDE SEQUENCE</scope>
</reference>
<feature type="short sequence motif" description="Histidine triad motif" evidence="2 3">
    <location>
        <begin position="95"/>
        <end position="99"/>
    </location>
</feature>
<feature type="active site" description="Tele-AMP-histidine intermediate" evidence="1">
    <location>
        <position position="97"/>
    </location>
</feature>
<dbReference type="PROSITE" id="PS51084">
    <property type="entry name" value="HIT_2"/>
    <property type="match status" value="1"/>
</dbReference>